<keyword evidence="2" id="KW-0238">DNA-binding</keyword>
<dbReference type="Gene3D" id="1.10.10.60">
    <property type="entry name" value="Homeodomain-like"/>
    <property type="match status" value="1"/>
</dbReference>
<reference evidence="5" key="1">
    <citation type="submission" date="2020-02" db="EMBL/GenBank/DDBJ databases">
        <authorList>
            <person name="Shen X.-R."/>
            <person name="Zhang Y.-X."/>
        </authorList>
    </citation>
    <scope>NUCLEOTIDE SEQUENCE</scope>
    <source>
        <strain evidence="5">SYP-B3998</strain>
    </source>
</reference>
<evidence type="ECO:0000256" key="3">
    <source>
        <dbReference type="ARBA" id="ARBA00023163"/>
    </source>
</evidence>
<dbReference type="PANTHER" id="PTHR43280:SF28">
    <property type="entry name" value="HTH-TYPE TRANSCRIPTIONAL ACTIVATOR RHAS"/>
    <property type="match status" value="1"/>
</dbReference>
<dbReference type="PANTHER" id="PTHR43280">
    <property type="entry name" value="ARAC-FAMILY TRANSCRIPTIONAL REGULATOR"/>
    <property type="match status" value="1"/>
</dbReference>
<protein>
    <submittedName>
        <fullName evidence="5">AraC family transcriptional regulator</fullName>
    </submittedName>
</protein>
<dbReference type="InterPro" id="IPR037923">
    <property type="entry name" value="HTH-like"/>
</dbReference>
<keyword evidence="1" id="KW-0805">Transcription regulation</keyword>
<dbReference type="RefSeq" id="WP_163952798.1">
    <property type="nucleotide sequence ID" value="NZ_JAAIKC010000014.1"/>
</dbReference>
<dbReference type="InterPro" id="IPR018060">
    <property type="entry name" value="HTH_AraC"/>
</dbReference>
<gene>
    <name evidence="5" type="ORF">GK047_24740</name>
</gene>
<comment type="caution">
    <text evidence="5">The sequence shown here is derived from an EMBL/GenBank/DDBJ whole genome shotgun (WGS) entry which is preliminary data.</text>
</comment>
<dbReference type="PROSITE" id="PS01124">
    <property type="entry name" value="HTH_ARAC_FAMILY_2"/>
    <property type="match status" value="1"/>
</dbReference>
<evidence type="ECO:0000259" key="4">
    <source>
        <dbReference type="PROSITE" id="PS01124"/>
    </source>
</evidence>
<keyword evidence="3" id="KW-0804">Transcription</keyword>
<proteinExistence type="predicted"/>
<dbReference type="InterPro" id="IPR003313">
    <property type="entry name" value="AraC-bd"/>
</dbReference>
<dbReference type="SUPFAM" id="SSF51215">
    <property type="entry name" value="Regulatory protein AraC"/>
    <property type="match status" value="1"/>
</dbReference>
<evidence type="ECO:0000256" key="1">
    <source>
        <dbReference type="ARBA" id="ARBA00023015"/>
    </source>
</evidence>
<evidence type="ECO:0000256" key="2">
    <source>
        <dbReference type="ARBA" id="ARBA00023125"/>
    </source>
</evidence>
<dbReference type="GO" id="GO:0003700">
    <property type="term" value="F:DNA-binding transcription factor activity"/>
    <property type="evidence" value="ECO:0007669"/>
    <property type="project" value="InterPro"/>
</dbReference>
<dbReference type="AlphaFoldDB" id="A0A6G4A5G3"/>
<dbReference type="InterPro" id="IPR018062">
    <property type="entry name" value="HTH_AraC-typ_CS"/>
</dbReference>
<sequence>MSKLTLKEGSSDQVQWLPAIDWNVKFFGAHEQMVKNNWSAPKESHIGFEIILILDGCQETLIEGNPYILQAGDMILIPPGFKHLNRCISKNGMHYFCAHFNVDDPDFRQGMAKLDRLLFPAGTEANNKIKQILDHWISMVRNQGGYTTADRFHIQVHLFELFGILAQMVSKEVKKHSAVAPATIHYAQLIAEAIKARFNPHLPQNIELTIQIEDIISSLGISPGYGLQVFRKVFGVSPRQYLSELKLHEAKVLIQQPDLALKEIASRLGYAHLSHFSRQFKRWTGISPLQYRQKSTW</sequence>
<dbReference type="SUPFAM" id="SSF46689">
    <property type="entry name" value="Homeodomain-like"/>
    <property type="match status" value="1"/>
</dbReference>
<dbReference type="SMART" id="SM00342">
    <property type="entry name" value="HTH_ARAC"/>
    <property type="match status" value="1"/>
</dbReference>
<dbReference type="Pfam" id="PF12833">
    <property type="entry name" value="HTH_18"/>
    <property type="match status" value="1"/>
</dbReference>
<dbReference type="InterPro" id="IPR009057">
    <property type="entry name" value="Homeodomain-like_sf"/>
</dbReference>
<feature type="domain" description="HTH araC/xylS-type" evidence="4">
    <location>
        <begin position="196"/>
        <end position="294"/>
    </location>
</feature>
<name>A0A6G4A5G3_9BACL</name>
<dbReference type="PRINTS" id="PR00032">
    <property type="entry name" value="HTHARAC"/>
</dbReference>
<evidence type="ECO:0000313" key="5">
    <source>
        <dbReference type="EMBL" id="NEW09184.1"/>
    </source>
</evidence>
<dbReference type="InterPro" id="IPR014710">
    <property type="entry name" value="RmlC-like_jellyroll"/>
</dbReference>
<dbReference type="GO" id="GO:0043565">
    <property type="term" value="F:sequence-specific DNA binding"/>
    <property type="evidence" value="ECO:0007669"/>
    <property type="project" value="InterPro"/>
</dbReference>
<dbReference type="EMBL" id="JAAIKC010000014">
    <property type="protein sequence ID" value="NEW09184.1"/>
    <property type="molecule type" value="Genomic_DNA"/>
</dbReference>
<dbReference type="PROSITE" id="PS00041">
    <property type="entry name" value="HTH_ARAC_FAMILY_1"/>
    <property type="match status" value="1"/>
</dbReference>
<dbReference type="InterPro" id="IPR020449">
    <property type="entry name" value="Tscrpt_reg_AraC-type_HTH"/>
</dbReference>
<dbReference type="Gene3D" id="2.60.120.10">
    <property type="entry name" value="Jelly Rolls"/>
    <property type="match status" value="1"/>
</dbReference>
<organism evidence="5">
    <name type="scientific">Paenibacillus sp. SYP-B3998</name>
    <dbReference type="NCBI Taxonomy" id="2678564"/>
    <lineage>
        <taxon>Bacteria</taxon>
        <taxon>Bacillati</taxon>
        <taxon>Bacillota</taxon>
        <taxon>Bacilli</taxon>
        <taxon>Bacillales</taxon>
        <taxon>Paenibacillaceae</taxon>
        <taxon>Paenibacillus</taxon>
    </lineage>
</organism>
<dbReference type="Pfam" id="PF02311">
    <property type="entry name" value="AraC_binding"/>
    <property type="match status" value="1"/>
</dbReference>
<accession>A0A6G4A5G3</accession>